<dbReference type="AlphaFoldDB" id="L0DZ72"/>
<gene>
    <name evidence="2" type="ordered locus">TVNIR_3228</name>
</gene>
<dbReference type="Proteomes" id="UP000010809">
    <property type="component" value="Chromosome"/>
</dbReference>
<reference evidence="2" key="1">
    <citation type="submission" date="2015-12" db="EMBL/GenBank/DDBJ databases">
        <authorList>
            <person name="Tikhonova T.V."/>
            <person name="Pavlov A.R."/>
            <person name="Beletsky A.V."/>
            <person name="Mardanov A.V."/>
            <person name="Sorokin D.Y."/>
            <person name="Ravin N.V."/>
            <person name="Popov V.O."/>
        </authorList>
    </citation>
    <scope>NUCLEOTIDE SEQUENCE</scope>
    <source>
        <strain evidence="2">DSM 14787</strain>
    </source>
</reference>
<feature type="region of interest" description="Disordered" evidence="1">
    <location>
        <begin position="1"/>
        <end position="64"/>
    </location>
</feature>
<accession>L0DZ72</accession>
<sequence length="132" mass="14143">MRLHQQPRLWNPHATRRRGHRKNAPPVSGRPPLPETRPTDRNRCRASRAHVRTAVGAGQPETRGGTVDLLLLTPATSRSRRSGSETVSCQLRSSASGCGAPTRPLGIRGCVQDSGILGIFSNTCLVTADACA</sequence>
<protein>
    <submittedName>
        <fullName evidence="2">Uncharacterized protein</fullName>
    </submittedName>
</protein>
<dbReference type="KEGG" id="tni:TVNIR_3228"/>
<dbReference type="HOGENOM" id="CLU_1916126_0_0_6"/>
<name>L0DZ72_THIND</name>
<evidence type="ECO:0000313" key="3">
    <source>
        <dbReference type="Proteomes" id="UP000010809"/>
    </source>
</evidence>
<feature type="region of interest" description="Disordered" evidence="1">
    <location>
        <begin position="76"/>
        <end position="99"/>
    </location>
</feature>
<feature type="compositionally biased region" description="Polar residues" evidence="1">
    <location>
        <begin position="84"/>
        <end position="96"/>
    </location>
</feature>
<dbReference type="STRING" id="1255043.TVNIR_3228"/>
<evidence type="ECO:0000313" key="2">
    <source>
        <dbReference type="EMBL" id="AGA34864.1"/>
    </source>
</evidence>
<dbReference type="PATRIC" id="fig|1255043.3.peg.3257"/>
<keyword evidence="3" id="KW-1185">Reference proteome</keyword>
<organism evidence="2 3">
    <name type="scientific">Thioalkalivibrio nitratireducens (strain DSM 14787 / UNIQEM 213 / ALEN2)</name>
    <dbReference type="NCBI Taxonomy" id="1255043"/>
    <lineage>
        <taxon>Bacteria</taxon>
        <taxon>Pseudomonadati</taxon>
        <taxon>Pseudomonadota</taxon>
        <taxon>Gammaproteobacteria</taxon>
        <taxon>Chromatiales</taxon>
        <taxon>Ectothiorhodospiraceae</taxon>
        <taxon>Thioalkalivibrio</taxon>
    </lineage>
</organism>
<proteinExistence type="predicted"/>
<evidence type="ECO:0000256" key="1">
    <source>
        <dbReference type="SAM" id="MobiDB-lite"/>
    </source>
</evidence>
<dbReference type="EMBL" id="CP003989">
    <property type="protein sequence ID" value="AGA34864.1"/>
    <property type="molecule type" value="Genomic_DNA"/>
</dbReference>
<feature type="compositionally biased region" description="Basic residues" evidence="1">
    <location>
        <begin position="14"/>
        <end position="23"/>
    </location>
</feature>